<dbReference type="InterPro" id="IPR050953">
    <property type="entry name" value="N4_N6_ade-DNA_methylase"/>
</dbReference>
<evidence type="ECO:0000256" key="3">
    <source>
        <dbReference type="ARBA" id="ARBA00022603"/>
    </source>
</evidence>
<evidence type="ECO:0000313" key="8">
    <source>
        <dbReference type="EMBL" id="QYZ68835.1"/>
    </source>
</evidence>
<dbReference type="PANTHER" id="PTHR33841:SF1">
    <property type="entry name" value="DNA METHYLTRANSFERASE A"/>
    <property type="match status" value="1"/>
</dbReference>
<dbReference type="PRINTS" id="PR00507">
    <property type="entry name" value="N12N6MTFRASE"/>
</dbReference>
<evidence type="ECO:0000259" key="7">
    <source>
        <dbReference type="Pfam" id="PF18135"/>
    </source>
</evidence>
<dbReference type="RefSeq" id="WP_220661055.1">
    <property type="nucleotide sequence ID" value="NZ_CP069370.1"/>
</dbReference>
<evidence type="ECO:0000256" key="1">
    <source>
        <dbReference type="ARBA" id="ARBA00006594"/>
    </source>
</evidence>
<name>A0A8G0ZUF1_9RHOB</name>
<dbReference type="Gene3D" id="3.40.50.150">
    <property type="entry name" value="Vaccinia Virus protein VP39"/>
    <property type="match status" value="1"/>
</dbReference>
<accession>A0A8G0ZUF1</accession>
<dbReference type="Pfam" id="PF18135">
    <property type="entry name" value="Type_ISP_C"/>
    <property type="match status" value="1"/>
</dbReference>
<comment type="catalytic activity">
    <reaction evidence="5">
        <text>a 2'-deoxyadenosine in DNA + S-adenosyl-L-methionine = an N(6)-methyl-2'-deoxyadenosine in DNA + S-adenosyl-L-homocysteine + H(+)</text>
        <dbReference type="Rhea" id="RHEA:15197"/>
        <dbReference type="Rhea" id="RHEA-COMP:12418"/>
        <dbReference type="Rhea" id="RHEA-COMP:12419"/>
        <dbReference type="ChEBI" id="CHEBI:15378"/>
        <dbReference type="ChEBI" id="CHEBI:57856"/>
        <dbReference type="ChEBI" id="CHEBI:59789"/>
        <dbReference type="ChEBI" id="CHEBI:90615"/>
        <dbReference type="ChEBI" id="CHEBI:90616"/>
        <dbReference type="EC" id="2.1.1.72"/>
    </reaction>
</comment>
<dbReference type="InterPro" id="IPR029063">
    <property type="entry name" value="SAM-dependent_MTases_sf"/>
</dbReference>
<dbReference type="GO" id="GO:0003677">
    <property type="term" value="F:DNA binding"/>
    <property type="evidence" value="ECO:0007669"/>
    <property type="project" value="InterPro"/>
</dbReference>
<proteinExistence type="inferred from homology"/>
<organism evidence="8 9">
    <name type="scientific">Neotabrizicola shimadae</name>
    <dbReference type="NCBI Taxonomy" id="2807096"/>
    <lineage>
        <taxon>Bacteria</taxon>
        <taxon>Pseudomonadati</taxon>
        <taxon>Pseudomonadota</taxon>
        <taxon>Alphaproteobacteria</taxon>
        <taxon>Rhodobacterales</taxon>
        <taxon>Paracoccaceae</taxon>
        <taxon>Neotabrizicola</taxon>
    </lineage>
</organism>
<dbReference type="InterPro" id="IPR041635">
    <property type="entry name" value="Type_ISP_LLaBIII_C"/>
</dbReference>
<reference evidence="8" key="1">
    <citation type="submission" date="2021-02" db="EMBL/GenBank/DDBJ databases">
        <title>Rhodobacter shimadae sp. nov., an aerobic anoxygenic phototrophic bacterium isolated from a hot spring.</title>
        <authorList>
            <person name="Muramatsu S."/>
            <person name="Haruta S."/>
            <person name="Hirose S."/>
            <person name="Hanada S."/>
        </authorList>
    </citation>
    <scope>NUCLEOTIDE SEQUENCE</scope>
    <source>
        <strain evidence="8">N10</strain>
    </source>
</reference>
<dbReference type="Pfam" id="PF02384">
    <property type="entry name" value="N6_Mtase"/>
    <property type="match status" value="1"/>
</dbReference>
<keyword evidence="4" id="KW-0808">Transferase</keyword>
<dbReference type="Proteomes" id="UP000826300">
    <property type="component" value="Chromosome"/>
</dbReference>
<dbReference type="GO" id="GO:0008170">
    <property type="term" value="F:N-methyltransferase activity"/>
    <property type="evidence" value="ECO:0007669"/>
    <property type="project" value="InterPro"/>
</dbReference>
<dbReference type="AlphaFoldDB" id="A0A8G0ZUF1"/>
<protein>
    <recommendedName>
        <fullName evidence="2">site-specific DNA-methyltransferase (adenine-specific)</fullName>
        <ecNumber evidence="2">2.1.1.72</ecNumber>
    </recommendedName>
</protein>
<evidence type="ECO:0000259" key="6">
    <source>
        <dbReference type="Pfam" id="PF02384"/>
    </source>
</evidence>
<dbReference type="EC" id="2.1.1.72" evidence="2"/>
<dbReference type="PANTHER" id="PTHR33841">
    <property type="entry name" value="DNA METHYLTRANSFERASE YEEA-RELATED"/>
    <property type="match status" value="1"/>
</dbReference>
<evidence type="ECO:0000256" key="5">
    <source>
        <dbReference type="ARBA" id="ARBA00047942"/>
    </source>
</evidence>
<gene>
    <name evidence="8" type="ORF">JO391_13820</name>
</gene>
<evidence type="ECO:0000256" key="2">
    <source>
        <dbReference type="ARBA" id="ARBA00011900"/>
    </source>
</evidence>
<evidence type="ECO:0000256" key="4">
    <source>
        <dbReference type="ARBA" id="ARBA00022679"/>
    </source>
</evidence>
<feature type="domain" description="Type ISP restriction-modification enzyme LLaBIII C-terminal specificity" evidence="7">
    <location>
        <begin position="702"/>
        <end position="1038"/>
    </location>
</feature>
<dbReference type="KEGG" id="nsm:JO391_13820"/>
<dbReference type="SUPFAM" id="SSF53335">
    <property type="entry name" value="S-adenosyl-L-methionine-dependent methyltransferases"/>
    <property type="match status" value="1"/>
</dbReference>
<sequence>MVSVADFVVRVKDVYKTGIAGEHAYRPALHDLLKALGDDLTPVNDAKKSEVGAPDFIVLKGDIPIGHLEAKDINLDIRALKDANKKQQDRYKAGLSNLIYTNCLDWDFYRNGQLVASVTIADFLMGIQPKPEEYATLENLLRDFVAQRPQSITTPRDLAERMAGKAVLIKDVLFQTLRQDKDLQTDLAGQYKAFKEHLIHDISLEDFADIYAETIAYGMFAARLHDTSLDSFSRFEALDLLPKSNPFLRDLFGFIAGATLDDRIAWVIDDLARVFQAANVKKLMEAFGKLTGQQDPFLHFYETFLAAYNPAKRKARGVWYTPEPVVNFIVRAVDEVLQTEFGLPDGLADTSKVIIDWDTGQTDPKGKPLTIKKEVHRVQILDPATGTGTFLAEVIKQIAPKVKNVAEGMWSPYIERDLIPRLHGFELLMASYAMCHMKLDMILTELGYKPTGTPPRLGVYLTNSLEEGEREVRDLFMAQWLTREAREANTIKRQTPIMCVIGNPPYSGHSSNKGQWIDSLLEPYKREPGGIERLRERNPKWLNDDYVKFLRFAESLIARTGEGVLGFITNHGYLDNPTFRGMRWHLLRTFDKIFVLDLHGNAKKNEVAPEGASDKNVFDIQQGVAIIIGVKRKEYGRKAGLARVYHGDLWGSREVKYDALRKETILGPVFSEITPSVEQLQFHPRDFSLDDVYSKGFSIENFFQSNVLGFQTHRDDLVISTDRQIVQDRLDNLLSPALSDSQVAKILALDAKAEASLTEQRKKLKSSRKAEDSVVACLYRPFDVRFCIMHQAVVDRPRPELIRNAIGKENLFLLASRQISFLGYRHCFVSTLTAESCVVSLKTKEQNRVFSLYAYPTEQDLDQSRRINFDPKLYDRLQALATHPTHGTPDEVAVFDYIYGVLHCPAYRATYAEFLKIDFPRIPWPVTPDEFWEVSTKGTALRKLHLMDPATIGPTPYPFKGEGSAVVENPRFEGGKVWINATQYFDNAPEVSWNFYIGGYQPAQKWLKDRKGRTLSFDDVKHYQRILKILVETDRIMQTITMTLGA</sequence>
<comment type="similarity">
    <text evidence="1">Belongs to the N(4)/N(6)-methyltransferase family.</text>
</comment>
<dbReference type="GO" id="GO:0009007">
    <property type="term" value="F:site-specific DNA-methyltransferase (adenine-specific) activity"/>
    <property type="evidence" value="ECO:0007669"/>
    <property type="project" value="UniProtKB-EC"/>
</dbReference>
<evidence type="ECO:0000313" key="9">
    <source>
        <dbReference type="Proteomes" id="UP000826300"/>
    </source>
</evidence>
<dbReference type="GO" id="GO:0032259">
    <property type="term" value="P:methylation"/>
    <property type="evidence" value="ECO:0007669"/>
    <property type="project" value="UniProtKB-KW"/>
</dbReference>
<dbReference type="InterPro" id="IPR003356">
    <property type="entry name" value="DNA_methylase_A-5"/>
</dbReference>
<feature type="domain" description="DNA methylase adenine-specific" evidence="6">
    <location>
        <begin position="293"/>
        <end position="336"/>
    </location>
</feature>
<dbReference type="EMBL" id="CP069370">
    <property type="protein sequence ID" value="QYZ68835.1"/>
    <property type="molecule type" value="Genomic_DNA"/>
</dbReference>
<dbReference type="REBASE" id="513376">
    <property type="entry name" value="RspN10ORF13820P"/>
</dbReference>
<keyword evidence="9" id="KW-1185">Reference proteome</keyword>
<keyword evidence="3 8" id="KW-0489">Methyltransferase</keyword>